<dbReference type="EMBL" id="KV428097">
    <property type="protein sequence ID" value="KZT36885.1"/>
    <property type="molecule type" value="Genomic_DNA"/>
</dbReference>
<sequence length="628" mass="70522">MFSIPSEPPNESYNTPEDISSNRKLLLDGFVSVEDILETALLQIKKLSKDLDATVDNAAGQGNGSQRDNSSAPLDLLRQAAQNIGRIGSTVECELQKTASNILEESNRHTDISQLPETLLSHILVLYVRDQLNLDVALASEHEIAPVSRKWTDLCLVCKQWHRILKYTAELWNVVDLSWPLEIIQNHAILSQDVPLHVRWSQASGFDSPKTKWLMSQMGAVDDLQLWWRGTSSEGSDDSAQLYEMDIDTESEYDQEYDSSSNAEFPAFWDKCLASSNSKMKGLRLLLGASGRNHVGHVLLPTLPFPELLRLELRDCWPIGALPSTLRRLDVDVRDGSFTVLDILHVLSQLPLVESASFSIQNSPVSVGTSEASILANRISVPHLRSLNIGILSNAHLAWLHERFFDCMPGLRNLEVRVRLGETYFELPPCLQKHASRAARVEIGTFDLTYVTDKRVKHSFTFVTSGSGWWPCFAKVLPLLYRVPSLFIGHYPTAHRDYWKETLPCFNQLRDLHVNAHVLSISSLLLDLLETAPSVCLNLRSLYLDTSGTSDGKFRAAPVKDGPQHEYVTLPGVFVPERTDEGGHLEKLLQFKVDAGLPLQKLILSHDNWWTEDAEKLKQSVVVLVIRD</sequence>
<dbReference type="OrthoDB" id="2670279at2759"/>
<gene>
    <name evidence="1" type="ORF">SISSUDRAFT_1130056</name>
</gene>
<name>A0A166BYF3_9AGAM</name>
<protein>
    <submittedName>
        <fullName evidence="1">Uncharacterized protein</fullName>
    </submittedName>
</protein>
<accession>A0A166BYF3</accession>
<proteinExistence type="predicted"/>
<organism evidence="1 2">
    <name type="scientific">Sistotremastrum suecicum HHB10207 ss-3</name>
    <dbReference type="NCBI Taxonomy" id="1314776"/>
    <lineage>
        <taxon>Eukaryota</taxon>
        <taxon>Fungi</taxon>
        <taxon>Dikarya</taxon>
        <taxon>Basidiomycota</taxon>
        <taxon>Agaricomycotina</taxon>
        <taxon>Agaricomycetes</taxon>
        <taxon>Sistotremastrales</taxon>
        <taxon>Sistotremastraceae</taxon>
        <taxon>Sistotremastrum</taxon>
    </lineage>
</organism>
<dbReference type="Proteomes" id="UP000076798">
    <property type="component" value="Unassembled WGS sequence"/>
</dbReference>
<keyword evidence="2" id="KW-1185">Reference proteome</keyword>
<reference evidence="1 2" key="1">
    <citation type="journal article" date="2016" name="Mol. Biol. Evol.">
        <title>Comparative Genomics of Early-Diverging Mushroom-Forming Fungi Provides Insights into the Origins of Lignocellulose Decay Capabilities.</title>
        <authorList>
            <person name="Nagy L.G."/>
            <person name="Riley R."/>
            <person name="Tritt A."/>
            <person name="Adam C."/>
            <person name="Daum C."/>
            <person name="Floudas D."/>
            <person name="Sun H."/>
            <person name="Yadav J.S."/>
            <person name="Pangilinan J."/>
            <person name="Larsson K.H."/>
            <person name="Matsuura K."/>
            <person name="Barry K."/>
            <person name="Labutti K."/>
            <person name="Kuo R."/>
            <person name="Ohm R.A."/>
            <person name="Bhattacharya S.S."/>
            <person name="Shirouzu T."/>
            <person name="Yoshinaga Y."/>
            <person name="Martin F.M."/>
            <person name="Grigoriev I.V."/>
            <person name="Hibbett D.S."/>
        </authorList>
    </citation>
    <scope>NUCLEOTIDE SEQUENCE [LARGE SCALE GENOMIC DNA]</scope>
    <source>
        <strain evidence="1 2">HHB10207 ss-3</strain>
    </source>
</reference>
<evidence type="ECO:0000313" key="2">
    <source>
        <dbReference type="Proteomes" id="UP000076798"/>
    </source>
</evidence>
<evidence type="ECO:0000313" key="1">
    <source>
        <dbReference type="EMBL" id="KZT36885.1"/>
    </source>
</evidence>
<dbReference type="AlphaFoldDB" id="A0A166BYF3"/>